<dbReference type="Proteomes" id="UP000029078">
    <property type="component" value="Unassembled WGS sequence"/>
</dbReference>
<proteinExistence type="predicted"/>
<name>A0A087D3P8_BIFRU</name>
<evidence type="ECO:0000313" key="1">
    <source>
        <dbReference type="EMBL" id="KFI90148.1"/>
    </source>
</evidence>
<dbReference type="AlphaFoldDB" id="A0A087D3P8"/>
<reference evidence="1 2" key="1">
    <citation type="submission" date="2014-03" db="EMBL/GenBank/DDBJ databases">
        <title>Genomics of Bifidobacteria.</title>
        <authorList>
            <person name="Ventura M."/>
            <person name="Milani C."/>
            <person name="Lugli G.A."/>
        </authorList>
    </citation>
    <scope>NUCLEOTIDE SEQUENCE [LARGE SCALE GENOMIC DNA]</scope>
    <source>
        <strain evidence="1 2">LMG 21811</strain>
    </source>
</reference>
<organism evidence="1 2">
    <name type="scientific">Bifidobacterium ruminantium</name>
    <dbReference type="NCBI Taxonomy" id="78346"/>
    <lineage>
        <taxon>Bacteria</taxon>
        <taxon>Bacillati</taxon>
        <taxon>Actinomycetota</taxon>
        <taxon>Actinomycetes</taxon>
        <taxon>Bifidobacteriales</taxon>
        <taxon>Bifidobacteriaceae</taxon>
        <taxon>Bifidobacterium</taxon>
    </lineage>
</organism>
<evidence type="ECO:0000313" key="2">
    <source>
        <dbReference type="Proteomes" id="UP000029078"/>
    </source>
</evidence>
<dbReference type="RefSeq" id="WP_026647264.1">
    <property type="nucleotide sequence ID" value="NZ_JGZL01000006.1"/>
</dbReference>
<dbReference type="eggNOG" id="ENOG5032089">
    <property type="taxonomic scope" value="Bacteria"/>
</dbReference>
<dbReference type="EMBL" id="JGZL01000006">
    <property type="protein sequence ID" value="KFI90148.1"/>
    <property type="molecule type" value="Genomic_DNA"/>
</dbReference>
<accession>A0A087D3P8</accession>
<comment type="caution">
    <text evidence="1">The sequence shown here is derived from an EMBL/GenBank/DDBJ whole genome shotgun (WGS) entry which is preliminary data.</text>
</comment>
<protein>
    <submittedName>
        <fullName evidence="1">Uncharacterized protein</fullName>
    </submittedName>
</protein>
<gene>
    <name evidence="1" type="ORF">BRUM_1895</name>
</gene>
<keyword evidence="2" id="KW-1185">Reference proteome</keyword>
<sequence length="181" mass="20391">MSPDPIRRKGRKTLAKVYDSLSDPEEAPDRSRIIGLPTKKEARDIRDELTAAAWAGGKSVSRIRTAKEYISIVESFFRKLRAIKNTETRTPQAGIPSLRGLLRDTRVTNLDERERMLEILSADTAILLVGRKDLRGKGARILLALNETRLSMGKATILLAHGTEKDHKAVLPAYKPKFYRR</sequence>